<reference evidence="3" key="2">
    <citation type="submission" date="2015-01" db="EMBL/GenBank/DDBJ databases">
        <title>Evolutionary Origins and Diversification of the Mycorrhizal Mutualists.</title>
        <authorList>
            <consortium name="DOE Joint Genome Institute"/>
            <consortium name="Mycorrhizal Genomics Consortium"/>
            <person name="Kohler A."/>
            <person name="Kuo A."/>
            <person name="Nagy L.G."/>
            <person name="Floudas D."/>
            <person name="Copeland A."/>
            <person name="Barry K.W."/>
            <person name="Cichocki N."/>
            <person name="Veneault-Fourrey C."/>
            <person name="LaButti K."/>
            <person name="Lindquist E.A."/>
            <person name="Lipzen A."/>
            <person name="Lundell T."/>
            <person name="Morin E."/>
            <person name="Murat C."/>
            <person name="Riley R."/>
            <person name="Ohm R."/>
            <person name="Sun H."/>
            <person name="Tunlid A."/>
            <person name="Henrissat B."/>
            <person name="Grigoriev I.V."/>
            <person name="Hibbett D.S."/>
            <person name="Martin F."/>
        </authorList>
    </citation>
    <scope>NUCLEOTIDE SEQUENCE [LARGE SCALE GENOMIC DNA]</scope>
    <source>
        <strain evidence="3">Ve08.2h10</strain>
    </source>
</reference>
<dbReference type="HOGENOM" id="CLU_018294_4_2_1"/>
<reference evidence="2 3" key="1">
    <citation type="submission" date="2014-04" db="EMBL/GenBank/DDBJ databases">
        <authorList>
            <consortium name="DOE Joint Genome Institute"/>
            <person name="Kuo A."/>
            <person name="Kohler A."/>
            <person name="Jargeat P."/>
            <person name="Nagy L.G."/>
            <person name="Floudas D."/>
            <person name="Copeland A."/>
            <person name="Barry K.W."/>
            <person name="Cichocki N."/>
            <person name="Veneault-Fourrey C."/>
            <person name="LaButti K."/>
            <person name="Lindquist E.A."/>
            <person name="Lipzen A."/>
            <person name="Lundell T."/>
            <person name="Morin E."/>
            <person name="Murat C."/>
            <person name="Sun H."/>
            <person name="Tunlid A."/>
            <person name="Henrissat B."/>
            <person name="Grigoriev I.V."/>
            <person name="Hibbett D.S."/>
            <person name="Martin F."/>
            <person name="Nordberg H.P."/>
            <person name="Cantor M.N."/>
            <person name="Hua S.X."/>
        </authorList>
    </citation>
    <scope>NUCLEOTIDE SEQUENCE [LARGE SCALE GENOMIC DNA]</scope>
    <source>
        <strain evidence="2 3">Ve08.2h10</strain>
    </source>
</reference>
<sequence length="147" mass="16630">MKCVDVLKEGLSKLHNQIWDHKTKLEIELKAGWLISETDQDWLDGDGNLVDDERVVEALDNASDYEQGLEGLNLQAKLIVEKLQKLAGKGRIPSNKHKHKFFRILECWPMGSKFMVHIGSTVNGDTVSTGKKPRPLPEKKENATLQQ</sequence>
<evidence type="ECO:0000256" key="1">
    <source>
        <dbReference type="SAM" id="MobiDB-lite"/>
    </source>
</evidence>
<dbReference type="AlphaFoldDB" id="A0A0D0CQH8"/>
<dbReference type="EMBL" id="KN830143">
    <property type="protein sequence ID" value="KIK73061.1"/>
    <property type="molecule type" value="Genomic_DNA"/>
</dbReference>
<accession>A0A0D0CQH8</accession>
<dbReference type="Proteomes" id="UP000054538">
    <property type="component" value="Unassembled WGS sequence"/>
</dbReference>
<dbReference type="OrthoDB" id="2507562at2759"/>
<dbReference type="InParanoid" id="A0A0D0CQH8"/>
<evidence type="ECO:0000313" key="2">
    <source>
        <dbReference type="EMBL" id="KIK73061.1"/>
    </source>
</evidence>
<evidence type="ECO:0000313" key="3">
    <source>
        <dbReference type="Proteomes" id="UP000054538"/>
    </source>
</evidence>
<keyword evidence="3" id="KW-1185">Reference proteome</keyword>
<feature type="compositionally biased region" description="Basic and acidic residues" evidence="1">
    <location>
        <begin position="135"/>
        <end position="147"/>
    </location>
</feature>
<gene>
    <name evidence="2" type="ORF">PAXRUDRAFT_21272</name>
</gene>
<organism evidence="2 3">
    <name type="scientific">Paxillus rubicundulus Ve08.2h10</name>
    <dbReference type="NCBI Taxonomy" id="930991"/>
    <lineage>
        <taxon>Eukaryota</taxon>
        <taxon>Fungi</taxon>
        <taxon>Dikarya</taxon>
        <taxon>Basidiomycota</taxon>
        <taxon>Agaricomycotina</taxon>
        <taxon>Agaricomycetes</taxon>
        <taxon>Agaricomycetidae</taxon>
        <taxon>Boletales</taxon>
        <taxon>Paxilineae</taxon>
        <taxon>Paxillaceae</taxon>
        <taxon>Paxillus</taxon>
    </lineage>
</organism>
<protein>
    <submittedName>
        <fullName evidence="2">Uncharacterized protein</fullName>
    </submittedName>
</protein>
<feature type="region of interest" description="Disordered" evidence="1">
    <location>
        <begin position="124"/>
        <end position="147"/>
    </location>
</feature>
<name>A0A0D0CQH8_9AGAM</name>
<proteinExistence type="predicted"/>